<organism evidence="1 2">
    <name type="scientific">Cryptosporangium minutisporangium</name>
    <dbReference type="NCBI Taxonomy" id="113569"/>
    <lineage>
        <taxon>Bacteria</taxon>
        <taxon>Bacillati</taxon>
        <taxon>Actinomycetota</taxon>
        <taxon>Actinomycetes</taxon>
        <taxon>Cryptosporangiales</taxon>
        <taxon>Cryptosporangiaceae</taxon>
        <taxon>Cryptosporangium</taxon>
    </lineage>
</organism>
<sequence length="126" mass="13578">MTAWNPDDLHRVGRAIELQITSARPDGTLRPYVTIWAVQVGVDLYVRSAYGANNGWYRRAKASGTGRIRAGGVEQNVTFAEADADVHPAIDEAYHAKYDQYGPAIVGTVVGPQAAGVTLRVVPRAS</sequence>
<dbReference type="Pfam" id="PF10012">
    <property type="entry name" value="DUF2255"/>
    <property type="match status" value="1"/>
</dbReference>
<accession>A0ABP6T4C2</accession>
<protein>
    <submittedName>
        <fullName evidence="1">DUF2255 family protein</fullName>
    </submittedName>
</protein>
<dbReference type="Proteomes" id="UP001501676">
    <property type="component" value="Unassembled WGS sequence"/>
</dbReference>
<dbReference type="EMBL" id="BAAAYN010000040">
    <property type="protein sequence ID" value="GAA3392901.1"/>
    <property type="molecule type" value="Genomic_DNA"/>
</dbReference>
<keyword evidence="2" id="KW-1185">Reference proteome</keyword>
<dbReference type="InterPro" id="IPR016888">
    <property type="entry name" value="UCP028498"/>
</dbReference>
<gene>
    <name evidence="1" type="ORF">GCM10020369_56330</name>
</gene>
<proteinExistence type="predicted"/>
<comment type="caution">
    <text evidence="1">The sequence shown here is derived from an EMBL/GenBank/DDBJ whole genome shotgun (WGS) entry which is preliminary data.</text>
</comment>
<reference evidence="2" key="1">
    <citation type="journal article" date="2019" name="Int. J. Syst. Evol. Microbiol.">
        <title>The Global Catalogue of Microorganisms (GCM) 10K type strain sequencing project: providing services to taxonomists for standard genome sequencing and annotation.</title>
        <authorList>
            <consortium name="The Broad Institute Genomics Platform"/>
            <consortium name="The Broad Institute Genome Sequencing Center for Infectious Disease"/>
            <person name="Wu L."/>
            <person name="Ma J."/>
        </authorList>
    </citation>
    <scope>NUCLEOTIDE SEQUENCE [LARGE SCALE GENOMIC DNA]</scope>
    <source>
        <strain evidence="2">JCM 9458</strain>
    </source>
</reference>
<evidence type="ECO:0000313" key="1">
    <source>
        <dbReference type="EMBL" id="GAA3392901.1"/>
    </source>
</evidence>
<dbReference type="RefSeq" id="WP_345731255.1">
    <property type="nucleotide sequence ID" value="NZ_BAAAYN010000040.1"/>
</dbReference>
<name>A0ABP6T4C2_9ACTN</name>
<evidence type="ECO:0000313" key="2">
    <source>
        <dbReference type="Proteomes" id="UP001501676"/>
    </source>
</evidence>